<dbReference type="SMART" id="SM00911">
    <property type="entry name" value="HWE_HK"/>
    <property type="match status" value="1"/>
</dbReference>
<keyword evidence="4" id="KW-0597">Phosphoprotein</keyword>
<dbReference type="InterPro" id="IPR003018">
    <property type="entry name" value="GAF"/>
</dbReference>
<sequence length="499" mass="54683">MAYNHAELRGSAFDGGGNAERRLAELDSYAILDTEAERSFDDVVFLARNACKTPVALISLVDDQRQWFKAKSGFDACETPLGSSVCRHGLTSRNLLIIRDLTADPRTRDNPLVTGDPCIRFYAGAPLVTPRGTVIGMLCVIDTEVRPEGLTCDQQRSLQALANQVISQFELRKALKEKDAAIEHERTEAAFQRRTVERLQLAEEAGHVGAFETNFAEERIAGTREFWRIHGLDGAPAYSIADMNRLVPGTGDIDIAMRAEGFEQGEFAIRRASDDAERWIEVRAKPLLDEGGNVIGLTGVTTDVTEQRAINNEISHRLKNTLALVQAIAGHTMRQIPDPEPVHEFNRRVSALATAHDILLRRTQTAAGVMELAEGVLARLSIDDRVTREGPDVKLASRSTLVLSMLLHELGTNAMKYGSLSAPEGRVGMKVHLEDRDGAPWLVIEWMESGGPPVIAPDRKGLGARLIERGIAPDGESEIEYNHNGFRATIASPMAQVGA</sequence>
<keyword evidence="8 13" id="KW-0418">Kinase</keyword>
<keyword evidence="9" id="KW-0067">ATP-binding</keyword>
<evidence type="ECO:0000313" key="13">
    <source>
        <dbReference type="EMBL" id="GGD40495.1"/>
    </source>
</evidence>
<evidence type="ECO:0000313" key="14">
    <source>
        <dbReference type="Proteomes" id="UP000598997"/>
    </source>
</evidence>
<dbReference type="Pfam" id="PF08448">
    <property type="entry name" value="PAS_4"/>
    <property type="match status" value="1"/>
</dbReference>
<dbReference type="InterPro" id="IPR001610">
    <property type="entry name" value="PAC"/>
</dbReference>
<dbReference type="EC" id="2.7.13.3" evidence="2"/>
<dbReference type="InterPro" id="IPR000700">
    <property type="entry name" value="PAS-assoc_C"/>
</dbReference>
<feature type="domain" description="PAC" evidence="12">
    <location>
        <begin position="263"/>
        <end position="316"/>
    </location>
</feature>
<evidence type="ECO:0000256" key="4">
    <source>
        <dbReference type="ARBA" id="ARBA00022553"/>
    </source>
</evidence>
<dbReference type="RefSeq" id="WP_066763487.1">
    <property type="nucleotide sequence ID" value="NZ_BMIO01000003.1"/>
</dbReference>
<evidence type="ECO:0000256" key="6">
    <source>
        <dbReference type="ARBA" id="ARBA00022679"/>
    </source>
</evidence>
<keyword evidence="7" id="KW-0547">Nucleotide-binding</keyword>
<evidence type="ECO:0000259" key="12">
    <source>
        <dbReference type="PROSITE" id="PS50113"/>
    </source>
</evidence>
<dbReference type="AlphaFoldDB" id="A0A916YCW9"/>
<evidence type="ECO:0000256" key="3">
    <source>
        <dbReference type="ARBA" id="ARBA00022543"/>
    </source>
</evidence>
<evidence type="ECO:0000256" key="7">
    <source>
        <dbReference type="ARBA" id="ARBA00022741"/>
    </source>
</evidence>
<evidence type="ECO:0000256" key="8">
    <source>
        <dbReference type="ARBA" id="ARBA00022777"/>
    </source>
</evidence>
<protein>
    <recommendedName>
        <fullName evidence="2">histidine kinase</fullName>
        <ecNumber evidence="2">2.7.13.3</ecNumber>
    </recommendedName>
</protein>
<dbReference type="PROSITE" id="PS50113">
    <property type="entry name" value="PAC"/>
    <property type="match status" value="1"/>
</dbReference>
<dbReference type="Proteomes" id="UP000598997">
    <property type="component" value="Unassembled WGS sequence"/>
</dbReference>
<dbReference type="InterPro" id="IPR029016">
    <property type="entry name" value="GAF-like_dom_sf"/>
</dbReference>
<dbReference type="InterPro" id="IPR011102">
    <property type="entry name" value="Sig_transdc_His_kinase_HWE"/>
</dbReference>
<dbReference type="InterPro" id="IPR013656">
    <property type="entry name" value="PAS_4"/>
</dbReference>
<gene>
    <name evidence="13" type="ORF">GCM10010989_13250</name>
</gene>
<keyword evidence="11" id="KW-0675">Receptor</keyword>
<evidence type="ECO:0000256" key="1">
    <source>
        <dbReference type="ARBA" id="ARBA00000085"/>
    </source>
</evidence>
<dbReference type="Pfam" id="PF07536">
    <property type="entry name" value="HWE_HK"/>
    <property type="match status" value="1"/>
</dbReference>
<keyword evidence="6" id="KW-0808">Transferase</keyword>
<comment type="caution">
    <text evidence="13">The sequence shown here is derived from an EMBL/GenBank/DDBJ whole genome shotgun (WGS) entry which is preliminary data.</text>
</comment>
<dbReference type="Gene3D" id="3.30.450.40">
    <property type="match status" value="1"/>
</dbReference>
<proteinExistence type="predicted"/>
<keyword evidence="10" id="KW-0157">Chromophore</keyword>
<evidence type="ECO:0000256" key="5">
    <source>
        <dbReference type="ARBA" id="ARBA00022606"/>
    </source>
</evidence>
<dbReference type="GO" id="GO:0005524">
    <property type="term" value="F:ATP binding"/>
    <property type="evidence" value="ECO:0007669"/>
    <property type="project" value="UniProtKB-KW"/>
</dbReference>
<dbReference type="SUPFAM" id="SSF55781">
    <property type="entry name" value="GAF domain-like"/>
    <property type="match status" value="1"/>
</dbReference>
<dbReference type="OrthoDB" id="136506at2"/>
<dbReference type="GO" id="GO:0004673">
    <property type="term" value="F:protein histidine kinase activity"/>
    <property type="evidence" value="ECO:0007669"/>
    <property type="project" value="UniProtKB-EC"/>
</dbReference>
<dbReference type="SMART" id="SM00065">
    <property type="entry name" value="GAF"/>
    <property type="match status" value="1"/>
</dbReference>
<accession>A0A916YCW9</accession>
<organism evidence="13 14">
    <name type="scientific">Croceicoccus pelagius</name>
    <dbReference type="NCBI Taxonomy" id="1703341"/>
    <lineage>
        <taxon>Bacteria</taxon>
        <taxon>Pseudomonadati</taxon>
        <taxon>Pseudomonadota</taxon>
        <taxon>Alphaproteobacteria</taxon>
        <taxon>Sphingomonadales</taxon>
        <taxon>Erythrobacteraceae</taxon>
        <taxon>Croceicoccus</taxon>
    </lineage>
</organism>
<reference evidence="13 14" key="1">
    <citation type="journal article" date="2014" name="Int. J. Syst. Evol. Microbiol.">
        <title>Complete genome sequence of Corynebacterium casei LMG S-19264T (=DSM 44701T), isolated from a smear-ripened cheese.</title>
        <authorList>
            <consortium name="US DOE Joint Genome Institute (JGI-PGF)"/>
            <person name="Walter F."/>
            <person name="Albersmeier A."/>
            <person name="Kalinowski J."/>
            <person name="Ruckert C."/>
        </authorList>
    </citation>
    <scope>NUCLEOTIDE SEQUENCE [LARGE SCALE GENOMIC DNA]</scope>
    <source>
        <strain evidence="13 14">CGMCC 1.15358</strain>
    </source>
</reference>
<dbReference type="EMBL" id="BMIO01000003">
    <property type="protein sequence ID" value="GGD40495.1"/>
    <property type="molecule type" value="Genomic_DNA"/>
</dbReference>
<comment type="catalytic activity">
    <reaction evidence="1">
        <text>ATP + protein L-histidine = ADP + protein N-phospho-L-histidine.</text>
        <dbReference type="EC" id="2.7.13.3"/>
    </reaction>
</comment>
<dbReference type="PANTHER" id="PTHR43102:SF2">
    <property type="entry name" value="GAF DOMAIN-CONTAINING PROTEIN"/>
    <property type="match status" value="1"/>
</dbReference>
<evidence type="ECO:0000256" key="10">
    <source>
        <dbReference type="ARBA" id="ARBA00022991"/>
    </source>
</evidence>
<evidence type="ECO:0000256" key="11">
    <source>
        <dbReference type="ARBA" id="ARBA00023170"/>
    </source>
</evidence>
<name>A0A916YCW9_9SPHN</name>
<keyword evidence="5" id="KW-0716">Sensory transduction</keyword>
<evidence type="ECO:0000256" key="2">
    <source>
        <dbReference type="ARBA" id="ARBA00012438"/>
    </source>
</evidence>
<evidence type="ECO:0000256" key="9">
    <source>
        <dbReference type="ARBA" id="ARBA00022840"/>
    </source>
</evidence>
<dbReference type="Pfam" id="PF01590">
    <property type="entry name" value="GAF"/>
    <property type="match status" value="1"/>
</dbReference>
<dbReference type="Gene3D" id="3.30.450.20">
    <property type="entry name" value="PAS domain"/>
    <property type="match status" value="1"/>
</dbReference>
<dbReference type="GO" id="GO:0009881">
    <property type="term" value="F:photoreceptor activity"/>
    <property type="evidence" value="ECO:0007669"/>
    <property type="project" value="UniProtKB-KW"/>
</dbReference>
<dbReference type="InterPro" id="IPR035965">
    <property type="entry name" value="PAS-like_dom_sf"/>
</dbReference>
<keyword evidence="3" id="KW-0600">Photoreceptor protein</keyword>
<dbReference type="SMART" id="SM00086">
    <property type="entry name" value="PAC"/>
    <property type="match status" value="1"/>
</dbReference>
<dbReference type="SUPFAM" id="SSF55785">
    <property type="entry name" value="PYP-like sensor domain (PAS domain)"/>
    <property type="match status" value="1"/>
</dbReference>
<keyword evidence="14" id="KW-1185">Reference proteome</keyword>
<dbReference type="PANTHER" id="PTHR43102">
    <property type="entry name" value="SLR1143 PROTEIN"/>
    <property type="match status" value="1"/>
</dbReference>